<dbReference type="Proteomes" id="UP001497444">
    <property type="component" value="Unassembled WGS sequence"/>
</dbReference>
<dbReference type="InterPro" id="IPR053288">
    <property type="entry name" value="TGD_Bridge_Protein"/>
</dbReference>
<protein>
    <recommendedName>
        <fullName evidence="3">Glycine zipper 2TM domain-containing protein</fullName>
    </recommendedName>
</protein>
<evidence type="ECO:0000313" key="1">
    <source>
        <dbReference type="EMBL" id="CAK9252571.1"/>
    </source>
</evidence>
<dbReference type="EMBL" id="CAXAQS010000658">
    <property type="protein sequence ID" value="CAK9252571.1"/>
    <property type="molecule type" value="Genomic_DNA"/>
</dbReference>
<name>A0ABP0VF76_9BRYO</name>
<sequence length="144" mass="14933">MYSQTIESLQKAKKTEKKESKIWEFRGMTICNEFQKTTVSSEPQLGNFISVADAQPNSITADETDKTNLGPAVAVGIGCGVGIGVGITGGAGIGATPWNTINVVFGVGAGCGIGVGFGFGSGAGYRLDRPPKQSPPQKLVIIEI</sequence>
<evidence type="ECO:0000313" key="2">
    <source>
        <dbReference type="Proteomes" id="UP001497444"/>
    </source>
</evidence>
<evidence type="ECO:0008006" key="3">
    <source>
        <dbReference type="Google" id="ProtNLM"/>
    </source>
</evidence>
<reference evidence="1" key="1">
    <citation type="submission" date="2024-02" db="EMBL/GenBank/DDBJ databases">
        <authorList>
            <consortium name="ELIXIR-Norway"/>
            <consortium name="Elixir Norway"/>
        </authorList>
    </citation>
    <scope>NUCLEOTIDE SEQUENCE</scope>
</reference>
<accession>A0ABP0VF76</accession>
<keyword evidence="2" id="KW-1185">Reference proteome</keyword>
<proteinExistence type="predicted"/>
<organism evidence="1 2">
    <name type="scientific">Sphagnum jensenii</name>
    <dbReference type="NCBI Taxonomy" id="128206"/>
    <lineage>
        <taxon>Eukaryota</taxon>
        <taxon>Viridiplantae</taxon>
        <taxon>Streptophyta</taxon>
        <taxon>Embryophyta</taxon>
        <taxon>Bryophyta</taxon>
        <taxon>Sphagnophytina</taxon>
        <taxon>Sphagnopsida</taxon>
        <taxon>Sphagnales</taxon>
        <taxon>Sphagnaceae</taxon>
        <taxon>Sphagnum</taxon>
    </lineage>
</organism>
<dbReference type="PANTHER" id="PTHR34201:SF11">
    <property type="entry name" value="GLYCINE-RICH PROTEIN"/>
    <property type="match status" value="1"/>
</dbReference>
<dbReference type="PANTHER" id="PTHR34201">
    <property type="entry name" value="GLYCINE-RICH PROTEIN"/>
    <property type="match status" value="1"/>
</dbReference>
<gene>
    <name evidence="1" type="ORF">CSSPJE1EN1_LOCUS27949</name>
</gene>
<comment type="caution">
    <text evidence="1">The sequence shown here is derived from an EMBL/GenBank/DDBJ whole genome shotgun (WGS) entry which is preliminary data.</text>
</comment>